<evidence type="ECO:0000313" key="2">
    <source>
        <dbReference type="EMBL" id="QDZ09963.1"/>
    </source>
</evidence>
<proteinExistence type="predicted"/>
<keyword evidence="1" id="KW-0732">Signal</keyword>
<evidence type="ECO:0000313" key="3">
    <source>
        <dbReference type="Proteomes" id="UP000315364"/>
    </source>
</evidence>
<dbReference type="OrthoDB" id="7947539at2"/>
<name>A0A5B8LP74_9HYPH</name>
<dbReference type="EMBL" id="CP042304">
    <property type="protein sequence ID" value="QDZ09963.1"/>
    <property type="molecule type" value="Genomic_DNA"/>
</dbReference>
<accession>A0A5B8LP74</accession>
<protein>
    <recommendedName>
        <fullName evidence="4">DUF3617 family protein</fullName>
    </recommendedName>
</protein>
<dbReference type="AlphaFoldDB" id="A0A5B8LP74"/>
<organism evidence="2 3">
    <name type="scientific">Devosia ginsengisoli</name>
    <dbReference type="NCBI Taxonomy" id="400770"/>
    <lineage>
        <taxon>Bacteria</taxon>
        <taxon>Pseudomonadati</taxon>
        <taxon>Pseudomonadota</taxon>
        <taxon>Alphaproteobacteria</taxon>
        <taxon>Hyphomicrobiales</taxon>
        <taxon>Devosiaceae</taxon>
        <taxon>Devosia</taxon>
    </lineage>
</organism>
<sequence length="156" mass="16346">MKFLPLLAGLLLASPAAAQGTDPHTVLTLRGECQALAAGSEDLIDICAGEIMQVIYTDHRMELAIWTDSPSGRFLVFSGPATEDEAGLAQQIDLVIDGQDGSGNNNVDRAATGQCTLNGNPSEGPVQFTCEATDDAGNGYRFAFLTDGGVPENMLD</sequence>
<evidence type="ECO:0008006" key="4">
    <source>
        <dbReference type="Google" id="ProtNLM"/>
    </source>
</evidence>
<gene>
    <name evidence="2" type="ORF">FPZ08_03900</name>
</gene>
<feature type="chain" id="PRO_5022760276" description="DUF3617 family protein" evidence="1">
    <location>
        <begin position="19"/>
        <end position="156"/>
    </location>
</feature>
<evidence type="ECO:0000256" key="1">
    <source>
        <dbReference type="SAM" id="SignalP"/>
    </source>
</evidence>
<keyword evidence="3" id="KW-1185">Reference proteome</keyword>
<dbReference type="RefSeq" id="WP_146288770.1">
    <property type="nucleotide sequence ID" value="NZ_CP042304.1"/>
</dbReference>
<dbReference type="Proteomes" id="UP000315364">
    <property type="component" value="Chromosome"/>
</dbReference>
<dbReference type="KEGG" id="dea:FPZ08_03900"/>
<reference evidence="2 3" key="1">
    <citation type="submission" date="2019-07" db="EMBL/GenBank/DDBJ databases">
        <title>Full genome sequence of Devosia sp. Gsoil 520.</title>
        <authorList>
            <person name="Im W.-T."/>
        </authorList>
    </citation>
    <scope>NUCLEOTIDE SEQUENCE [LARGE SCALE GENOMIC DNA]</scope>
    <source>
        <strain evidence="2 3">Gsoil 520</strain>
    </source>
</reference>
<feature type="signal peptide" evidence="1">
    <location>
        <begin position="1"/>
        <end position="18"/>
    </location>
</feature>